<dbReference type="EMBL" id="BAAAME010000005">
    <property type="protein sequence ID" value="GAA1747370.1"/>
    <property type="molecule type" value="Genomic_DNA"/>
</dbReference>
<dbReference type="InterPro" id="IPR029063">
    <property type="entry name" value="SAM-dependent_MTases_sf"/>
</dbReference>
<evidence type="ECO:0008006" key="3">
    <source>
        <dbReference type="Google" id="ProtNLM"/>
    </source>
</evidence>
<name>A0ABN2K338_9ACTN</name>
<dbReference type="Pfam" id="PF13489">
    <property type="entry name" value="Methyltransf_23"/>
    <property type="match status" value="1"/>
</dbReference>
<keyword evidence="2" id="KW-1185">Reference proteome</keyword>
<evidence type="ECO:0000313" key="2">
    <source>
        <dbReference type="Proteomes" id="UP001501057"/>
    </source>
</evidence>
<dbReference type="Proteomes" id="UP001501057">
    <property type="component" value="Unassembled WGS sequence"/>
</dbReference>
<gene>
    <name evidence="1" type="ORF">GCM10009710_29310</name>
</gene>
<protein>
    <recommendedName>
        <fullName evidence="3">Class I SAM-dependent methyltransferase</fullName>
    </recommendedName>
</protein>
<reference evidence="1 2" key="1">
    <citation type="journal article" date="2019" name="Int. J. Syst. Evol. Microbiol.">
        <title>The Global Catalogue of Microorganisms (GCM) 10K type strain sequencing project: providing services to taxonomists for standard genome sequencing and annotation.</title>
        <authorList>
            <consortium name="The Broad Institute Genomics Platform"/>
            <consortium name="The Broad Institute Genome Sequencing Center for Infectious Disease"/>
            <person name="Wu L."/>
            <person name="Ma J."/>
        </authorList>
    </citation>
    <scope>NUCLEOTIDE SEQUENCE [LARGE SCALE GENOMIC DNA]</scope>
    <source>
        <strain evidence="1 2">JCM 13518</strain>
    </source>
</reference>
<comment type="caution">
    <text evidence="1">The sequence shown here is derived from an EMBL/GenBank/DDBJ whole genome shotgun (WGS) entry which is preliminary data.</text>
</comment>
<proteinExistence type="predicted"/>
<dbReference type="PANTHER" id="PTHR43861:SF6">
    <property type="entry name" value="METHYLTRANSFERASE TYPE 11"/>
    <property type="match status" value="1"/>
</dbReference>
<accession>A0ABN2K338</accession>
<dbReference type="PANTHER" id="PTHR43861">
    <property type="entry name" value="TRANS-ACONITATE 2-METHYLTRANSFERASE-RELATED"/>
    <property type="match status" value="1"/>
</dbReference>
<organism evidence="1 2">
    <name type="scientific">Aeromicrobium alkaliterrae</name>
    <dbReference type="NCBI Taxonomy" id="302168"/>
    <lineage>
        <taxon>Bacteria</taxon>
        <taxon>Bacillati</taxon>
        <taxon>Actinomycetota</taxon>
        <taxon>Actinomycetes</taxon>
        <taxon>Propionibacteriales</taxon>
        <taxon>Nocardioidaceae</taxon>
        <taxon>Aeromicrobium</taxon>
    </lineage>
</organism>
<dbReference type="CDD" id="cd02440">
    <property type="entry name" value="AdoMet_MTases"/>
    <property type="match status" value="1"/>
</dbReference>
<dbReference type="Gene3D" id="3.40.50.150">
    <property type="entry name" value="Vaccinia Virus protein VP39"/>
    <property type="match status" value="1"/>
</dbReference>
<dbReference type="SUPFAM" id="SSF53335">
    <property type="entry name" value="S-adenosyl-L-methionine-dependent methyltransferases"/>
    <property type="match status" value="1"/>
</dbReference>
<evidence type="ECO:0000313" key="1">
    <source>
        <dbReference type="EMBL" id="GAA1747370.1"/>
    </source>
</evidence>
<sequence length="283" mass="31788">MRRIGAIPQSSEFAGRLLDEPFAPTDLCRCQECLLAFRWPLMDKAELDALYRAGTTENWSPASAGPRPDWDLAAAWVAESNPRADVLDVGCFDGGFAERLPTGLRPFGVEIHREAARHAAEHHGVEMVADDFADLGNLERTFDAVVAFDLIEHVHDPRELVASLIEATAPGGSVIVGTGNVDAPTWRFERGRYWYCWYPEHIAFISPRWAHRAAASLGLEVVRIQKFARNPVRRRVLVEAAHNLAFLLLPQSLLRRLRRSPSDNPPIWASSRDHVLVEFRRPS</sequence>